<name>A0A428QFP9_9HYPO</name>
<evidence type="ECO:0000256" key="7">
    <source>
        <dbReference type="PIRSR" id="PIRSR601382-2"/>
    </source>
</evidence>
<comment type="similarity">
    <text evidence="3 9">Belongs to the glycosyl hydrolase 47 family.</text>
</comment>
<keyword evidence="7" id="KW-0479">Metal-binding</keyword>
<evidence type="ECO:0000256" key="6">
    <source>
        <dbReference type="PIRSR" id="PIRSR601382-1"/>
    </source>
</evidence>
<dbReference type="EMBL" id="NKCI01000035">
    <property type="protein sequence ID" value="RSL64058.1"/>
    <property type="molecule type" value="Genomic_DNA"/>
</dbReference>
<feature type="active site" evidence="6">
    <location>
        <position position="506"/>
    </location>
</feature>
<dbReference type="OrthoDB" id="8118055at2759"/>
<dbReference type="GO" id="GO:0016020">
    <property type="term" value="C:membrane"/>
    <property type="evidence" value="ECO:0007669"/>
    <property type="project" value="InterPro"/>
</dbReference>
<evidence type="ECO:0000256" key="8">
    <source>
        <dbReference type="PIRSR" id="PIRSR601382-3"/>
    </source>
</evidence>
<dbReference type="PANTHER" id="PTHR11742">
    <property type="entry name" value="MANNOSYL-OLIGOSACCHARIDE ALPHA-1,2-MANNOSIDASE-RELATED"/>
    <property type="match status" value="1"/>
</dbReference>
<dbReference type="SUPFAM" id="SSF48225">
    <property type="entry name" value="Seven-hairpin glycosidases"/>
    <property type="match status" value="1"/>
</dbReference>
<dbReference type="GO" id="GO:0004571">
    <property type="term" value="F:mannosyl-oligosaccharide 1,2-alpha-mannosidase activity"/>
    <property type="evidence" value="ECO:0007669"/>
    <property type="project" value="InterPro"/>
</dbReference>
<evidence type="ECO:0000256" key="5">
    <source>
        <dbReference type="ARBA" id="ARBA00023157"/>
    </source>
</evidence>
<dbReference type="GO" id="GO:0005783">
    <property type="term" value="C:endoplasmic reticulum"/>
    <property type="evidence" value="ECO:0007669"/>
    <property type="project" value="TreeGrafter"/>
</dbReference>
<reference evidence="10 11" key="1">
    <citation type="submission" date="2017-06" db="EMBL/GenBank/DDBJ databases">
        <title>Comparative genomic analysis of Ambrosia Fusariam Clade fungi.</title>
        <authorList>
            <person name="Stajich J.E."/>
            <person name="Carrillo J."/>
            <person name="Kijimoto T."/>
            <person name="Eskalen A."/>
            <person name="O'Donnell K."/>
            <person name="Kasson M."/>
        </authorList>
    </citation>
    <scope>NUCLEOTIDE SEQUENCE [LARGE SCALE GENOMIC DNA]</scope>
    <source>
        <strain evidence="10 11">NRRL62584</strain>
    </source>
</reference>
<dbReference type="EC" id="3.2.1.-" evidence="9"/>
<evidence type="ECO:0000313" key="10">
    <source>
        <dbReference type="EMBL" id="RSL64058.1"/>
    </source>
</evidence>
<organism evidence="10 11">
    <name type="scientific">Fusarium duplospermum</name>
    <dbReference type="NCBI Taxonomy" id="1325734"/>
    <lineage>
        <taxon>Eukaryota</taxon>
        <taxon>Fungi</taxon>
        <taxon>Dikarya</taxon>
        <taxon>Ascomycota</taxon>
        <taxon>Pezizomycotina</taxon>
        <taxon>Sordariomycetes</taxon>
        <taxon>Hypocreomycetidae</taxon>
        <taxon>Hypocreales</taxon>
        <taxon>Nectriaceae</taxon>
        <taxon>Fusarium</taxon>
        <taxon>Fusarium solani species complex</taxon>
    </lineage>
</organism>
<feature type="binding site" evidence="7">
    <location>
        <position position="594"/>
    </location>
    <ligand>
        <name>Ca(2+)</name>
        <dbReference type="ChEBI" id="CHEBI:29108"/>
    </ligand>
</feature>
<comment type="caution">
    <text evidence="10">The sequence shown here is derived from an EMBL/GenBank/DDBJ whole genome shotgun (WGS) entry which is preliminary data.</text>
</comment>
<dbReference type="STRING" id="1325734.A0A428QFP9"/>
<proteinExistence type="inferred from homology"/>
<dbReference type="InterPro" id="IPR012341">
    <property type="entry name" value="6hp_glycosidase-like_sf"/>
</dbReference>
<accession>A0A428QFP9</accession>
<feature type="disulfide bond" evidence="8">
    <location>
        <begin position="399"/>
        <end position="428"/>
    </location>
</feature>
<dbReference type="PRINTS" id="PR00747">
    <property type="entry name" value="GLYHDRLASE47"/>
</dbReference>
<dbReference type="Pfam" id="PF01532">
    <property type="entry name" value="Glyco_hydro_47"/>
    <property type="match status" value="1"/>
</dbReference>
<sequence length="604" mass="68283">MLLFRTRGLVLVGGLMTLVLFFFWTSKAPGPGYYSAGGFQNHGWPVKASLWRTDQDASYLWSSVKVNYPHSAPQPLPTTAPIKYPKVQATFPEFTVSAAELRRERQQAVKETFTRCWNAYKKHAWMADELSPVSGGQTNPFGGWAATLVDSLDSLWIMDMKDEFNEAVAAVDDIDFTKTDLKEVNIFETNIRYLGGFLSAFELSSDMRLLRKAVQVGEMIYKAFDTPNHMPITRWNFQAAKGGKDQIAGAGVLVAEIGTLCMELTRLSQLTGDPKWFDASQTIMDLLAVQQDSTMLPGQWPLIVDAKSQIFNQGNTYTLGAMADSVYEYLPKMAAMMGGQLPIYQTMYEKAMDAALQHNLFRPMTPENKDILISGQIHAKNKDGQIQLELESQGQHLVCFLGGMMALGGRLFNREQDIDAAVKLTNGCIYTYQAFPHGIMPETFHMVPCASQEACEWDEKRWKEGVLREARIKEGDAAQVDAIIQDEHLPKGFTKIPDRRYILRPEAIESVFMLYRVTGKTEFAEHAWTMFKAIEEATRTELANTAVWDVTVPDEKPREVDSMESFWMGETLKYFYLIFSNPDLISLDEYVFNTEAHPLRRLVA</sequence>
<evidence type="ECO:0000256" key="1">
    <source>
        <dbReference type="ARBA" id="ARBA00001913"/>
    </source>
</evidence>
<keyword evidence="11" id="KW-1185">Reference proteome</keyword>
<keyword evidence="7" id="KW-0106">Calcium</keyword>
<dbReference type="Gene3D" id="1.50.10.10">
    <property type="match status" value="1"/>
</dbReference>
<feature type="active site" evidence="6">
    <location>
        <position position="324"/>
    </location>
</feature>
<dbReference type="AlphaFoldDB" id="A0A428QFP9"/>
<keyword evidence="5 8" id="KW-1015">Disulfide bond</keyword>
<protein>
    <recommendedName>
        <fullName evidence="9">alpha-1,2-Mannosidase</fullName>
        <ecNumber evidence="9">3.2.1.-</ecNumber>
    </recommendedName>
</protein>
<dbReference type="GO" id="GO:0036503">
    <property type="term" value="P:ERAD pathway"/>
    <property type="evidence" value="ECO:0007669"/>
    <property type="project" value="UniProtKB-ARBA"/>
</dbReference>
<dbReference type="UniPathway" id="UPA00378"/>
<keyword evidence="4 9" id="KW-0378">Hydrolase</keyword>
<dbReference type="InterPro" id="IPR036026">
    <property type="entry name" value="Seven-hairpin_glycosidases"/>
</dbReference>
<dbReference type="InterPro" id="IPR001382">
    <property type="entry name" value="Glyco_hydro_47"/>
</dbReference>
<comment type="cofactor">
    <cofactor evidence="1 7">
        <name>Ca(2+)</name>
        <dbReference type="ChEBI" id="CHEBI:29108"/>
    </cofactor>
</comment>
<evidence type="ECO:0000256" key="9">
    <source>
        <dbReference type="RuleBase" id="RU361193"/>
    </source>
</evidence>
<dbReference type="InterPro" id="IPR050749">
    <property type="entry name" value="Glycosyl_Hydrolase_47"/>
</dbReference>
<keyword evidence="9" id="KW-0326">Glycosidase</keyword>
<dbReference type="Proteomes" id="UP000288168">
    <property type="component" value="Unassembled WGS sequence"/>
</dbReference>
<feature type="active site" description="Proton donor" evidence="6">
    <location>
        <position position="442"/>
    </location>
</feature>
<evidence type="ECO:0000256" key="2">
    <source>
        <dbReference type="ARBA" id="ARBA00004922"/>
    </source>
</evidence>
<comment type="pathway">
    <text evidence="2">Protein modification; protein glycosylation.</text>
</comment>
<dbReference type="GO" id="GO:0005975">
    <property type="term" value="P:carbohydrate metabolic process"/>
    <property type="evidence" value="ECO:0007669"/>
    <property type="project" value="InterPro"/>
</dbReference>
<feature type="active site" description="Proton donor" evidence="6">
    <location>
        <position position="188"/>
    </location>
</feature>
<gene>
    <name evidence="10" type="ORF">CEP54_004924</name>
</gene>
<dbReference type="GO" id="GO:0005509">
    <property type="term" value="F:calcium ion binding"/>
    <property type="evidence" value="ECO:0007669"/>
    <property type="project" value="InterPro"/>
</dbReference>
<dbReference type="FunFam" id="1.50.10.10:FF:000037">
    <property type="entry name" value="alpha-1,2-Mannosidase"/>
    <property type="match status" value="1"/>
</dbReference>
<evidence type="ECO:0000256" key="4">
    <source>
        <dbReference type="ARBA" id="ARBA00022801"/>
    </source>
</evidence>
<dbReference type="PANTHER" id="PTHR11742:SF89">
    <property type="entry name" value="ALPHA-1,2-MANNOSIDASE"/>
    <property type="match status" value="1"/>
</dbReference>
<evidence type="ECO:0000256" key="3">
    <source>
        <dbReference type="ARBA" id="ARBA00007658"/>
    </source>
</evidence>
<evidence type="ECO:0000313" key="11">
    <source>
        <dbReference type="Proteomes" id="UP000288168"/>
    </source>
</evidence>